<reference evidence="2 3" key="1">
    <citation type="journal article" date="2023" name="Sci. Data">
        <title>Genome assembly of the Korean intertidal mud-creeper Batillaria attramentaria.</title>
        <authorList>
            <person name="Patra A.K."/>
            <person name="Ho P.T."/>
            <person name="Jun S."/>
            <person name="Lee S.J."/>
            <person name="Kim Y."/>
            <person name="Won Y.J."/>
        </authorList>
    </citation>
    <scope>NUCLEOTIDE SEQUENCE [LARGE SCALE GENOMIC DNA]</scope>
    <source>
        <strain evidence="2">Wonlab-2016</strain>
    </source>
</reference>
<accession>A0ABD0JZG0</accession>
<gene>
    <name evidence="2" type="ORF">BaRGS_00028780</name>
</gene>
<name>A0ABD0JZG0_9CAEN</name>
<proteinExistence type="predicted"/>
<sequence>MEVFEGQLRTSSWRSYEEIQVIFSIAGDCPPLVHATAPSSPCSQRQRRTVRAVPPLRTMPAPYYEEFRLTLRDGSRRRVVPKHQSARVLPNVPKAEPAKEDVCASLGDPEAKPEAPDAPRPTAPSTSTTSKDKSVTFSPSSDREAASSEEKKSVRRSKRCHLRWLLSLPASEDDPPSETVSS</sequence>
<feature type="region of interest" description="Disordered" evidence="1">
    <location>
        <begin position="75"/>
        <end position="157"/>
    </location>
</feature>
<organism evidence="2 3">
    <name type="scientific">Batillaria attramentaria</name>
    <dbReference type="NCBI Taxonomy" id="370345"/>
    <lineage>
        <taxon>Eukaryota</taxon>
        <taxon>Metazoa</taxon>
        <taxon>Spiralia</taxon>
        <taxon>Lophotrochozoa</taxon>
        <taxon>Mollusca</taxon>
        <taxon>Gastropoda</taxon>
        <taxon>Caenogastropoda</taxon>
        <taxon>Sorbeoconcha</taxon>
        <taxon>Cerithioidea</taxon>
        <taxon>Batillariidae</taxon>
        <taxon>Batillaria</taxon>
    </lineage>
</organism>
<evidence type="ECO:0000256" key="1">
    <source>
        <dbReference type="SAM" id="MobiDB-lite"/>
    </source>
</evidence>
<evidence type="ECO:0000313" key="3">
    <source>
        <dbReference type="Proteomes" id="UP001519460"/>
    </source>
</evidence>
<protein>
    <submittedName>
        <fullName evidence="2">Uncharacterized protein</fullName>
    </submittedName>
</protein>
<evidence type="ECO:0000313" key="2">
    <source>
        <dbReference type="EMBL" id="KAK7479953.1"/>
    </source>
</evidence>
<feature type="region of interest" description="Disordered" evidence="1">
    <location>
        <begin position="163"/>
        <end position="182"/>
    </location>
</feature>
<dbReference type="EMBL" id="JACVVK020000291">
    <property type="protein sequence ID" value="KAK7479953.1"/>
    <property type="molecule type" value="Genomic_DNA"/>
</dbReference>
<comment type="caution">
    <text evidence="2">The sequence shown here is derived from an EMBL/GenBank/DDBJ whole genome shotgun (WGS) entry which is preliminary data.</text>
</comment>
<dbReference type="Proteomes" id="UP001519460">
    <property type="component" value="Unassembled WGS sequence"/>
</dbReference>
<keyword evidence="3" id="KW-1185">Reference proteome</keyword>
<dbReference type="AlphaFoldDB" id="A0ABD0JZG0"/>
<feature type="compositionally biased region" description="Basic and acidic residues" evidence="1">
    <location>
        <begin position="141"/>
        <end position="152"/>
    </location>
</feature>